<name>A0AAV4MBW7_9ARAC</name>
<accession>A0AAV4MBW7</accession>
<sequence>MDSANSALSAIENSLSDLVTKIRFLLNRCSRLQEHANVLMSEEPESLPYDRCSRVLTDVTDFLELLGKCQSRIADLLAKWQTLREEVQIYDRQSLMKKFICYEVDIVDMCIRLRAVENDLHKYKTRVATRRLALIAELQESLQ</sequence>
<protein>
    <submittedName>
        <fullName evidence="1">Uncharacterized protein</fullName>
    </submittedName>
</protein>
<keyword evidence="2" id="KW-1185">Reference proteome</keyword>
<dbReference type="Proteomes" id="UP001054837">
    <property type="component" value="Unassembled WGS sequence"/>
</dbReference>
<organism evidence="1 2">
    <name type="scientific">Caerostris darwini</name>
    <dbReference type="NCBI Taxonomy" id="1538125"/>
    <lineage>
        <taxon>Eukaryota</taxon>
        <taxon>Metazoa</taxon>
        <taxon>Ecdysozoa</taxon>
        <taxon>Arthropoda</taxon>
        <taxon>Chelicerata</taxon>
        <taxon>Arachnida</taxon>
        <taxon>Araneae</taxon>
        <taxon>Araneomorphae</taxon>
        <taxon>Entelegynae</taxon>
        <taxon>Araneoidea</taxon>
        <taxon>Araneidae</taxon>
        <taxon>Caerostris</taxon>
    </lineage>
</organism>
<comment type="caution">
    <text evidence="1">The sequence shown here is derived from an EMBL/GenBank/DDBJ whole genome shotgun (WGS) entry which is preliminary data.</text>
</comment>
<dbReference type="EMBL" id="BPLQ01000287">
    <property type="protein sequence ID" value="GIX69561.1"/>
    <property type="molecule type" value="Genomic_DNA"/>
</dbReference>
<evidence type="ECO:0000313" key="2">
    <source>
        <dbReference type="Proteomes" id="UP001054837"/>
    </source>
</evidence>
<dbReference type="AlphaFoldDB" id="A0AAV4MBW7"/>
<proteinExistence type="predicted"/>
<reference evidence="1 2" key="1">
    <citation type="submission" date="2021-06" db="EMBL/GenBank/DDBJ databases">
        <title>Caerostris darwini draft genome.</title>
        <authorList>
            <person name="Kono N."/>
            <person name="Arakawa K."/>
        </authorList>
    </citation>
    <scope>NUCLEOTIDE SEQUENCE [LARGE SCALE GENOMIC DNA]</scope>
</reference>
<evidence type="ECO:0000313" key="1">
    <source>
        <dbReference type="EMBL" id="GIX69561.1"/>
    </source>
</evidence>
<gene>
    <name evidence="1" type="ORF">CDAR_305171</name>
</gene>